<reference evidence="2" key="1">
    <citation type="submission" date="2023-07" db="EMBL/GenBank/DDBJ databases">
        <title>Paracoccus sp. MBLB3053 whole genome sequence.</title>
        <authorList>
            <person name="Hwang C.Y."/>
            <person name="Cho E.-S."/>
            <person name="Seo M.-J."/>
        </authorList>
    </citation>
    <scope>NUCLEOTIDE SEQUENCE [LARGE SCALE GENOMIC DNA]</scope>
    <source>
        <strain evidence="2">MBLB3053</strain>
    </source>
</reference>
<gene>
    <name evidence="1" type="ORF">RGQ15_14805</name>
</gene>
<evidence type="ECO:0000313" key="2">
    <source>
        <dbReference type="Proteomes" id="UP001269144"/>
    </source>
</evidence>
<organism evidence="1 2">
    <name type="scientific">Paracoccus aurantius</name>
    <dbReference type="NCBI Taxonomy" id="3073814"/>
    <lineage>
        <taxon>Bacteria</taxon>
        <taxon>Pseudomonadati</taxon>
        <taxon>Pseudomonadota</taxon>
        <taxon>Alphaproteobacteria</taxon>
        <taxon>Rhodobacterales</taxon>
        <taxon>Paracoccaceae</taxon>
        <taxon>Paracoccus</taxon>
    </lineage>
</organism>
<dbReference type="Proteomes" id="UP001269144">
    <property type="component" value="Unassembled WGS sequence"/>
</dbReference>
<comment type="caution">
    <text evidence="1">The sequence shown here is derived from an EMBL/GenBank/DDBJ whole genome shotgun (WGS) entry which is preliminary data.</text>
</comment>
<name>A0ABU2HUV3_9RHOB</name>
<keyword evidence="2" id="KW-1185">Reference proteome</keyword>
<proteinExistence type="predicted"/>
<evidence type="ECO:0000313" key="1">
    <source>
        <dbReference type="EMBL" id="MDS9468833.1"/>
    </source>
</evidence>
<sequence length="50" mass="5035">MAIAVTRLARHIGSRINGAACLAPAHVLGAGPSTGARVSGRALLLDWLAT</sequence>
<protein>
    <submittedName>
        <fullName evidence="1">Uncharacterized protein</fullName>
    </submittedName>
</protein>
<dbReference type="EMBL" id="JAVQLW010000002">
    <property type="protein sequence ID" value="MDS9468833.1"/>
    <property type="molecule type" value="Genomic_DNA"/>
</dbReference>
<dbReference type="RefSeq" id="WP_311161259.1">
    <property type="nucleotide sequence ID" value="NZ_JAVQLW010000002.1"/>
</dbReference>
<accession>A0ABU2HUV3</accession>